<reference evidence="2 3" key="1">
    <citation type="submission" date="2019-07" db="EMBL/GenBank/DDBJ databases">
        <title>Caenimonas sedimenti sp. nov., isolated from activated sludge.</title>
        <authorList>
            <person name="Xu J."/>
        </authorList>
    </citation>
    <scope>NUCLEOTIDE SEQUENCE [LARGE SCALE GENOMIC DNA]</scope>
    <source>
        <strain evidence="2 3">HX-9-20</strain>
    </source>
</reference>
<keyword evidence="3" id="KW-1185">Reference proteome</keyword>
<dbReference type="OrthoDB" id="8781707at2"/>
<sequence>MSSFVDAASAFPTAIFSVLLVAVLAYWLLALLGVVDADHGHLHLHVDGAADAPDLGTLAGVATALGLNGVPLSIAATLVVLFAWTLSCLGAMWLLPLVPADSLRLVGGGILGLASLSAAVAAAGRAVRPLRPLFFTHAAIHNVALVGQTCKVLTQTVDEKMGRAEVAQRGANLNIRVWAPSPNRLTRGASARIVAYEDATARYRIEADS</sequence>
<feature type="transmembrane region" description="Helical" evidence="1">
    <location>
        <begin position="105"/>
        <end position="124"/>
    </location>
</feature>
<keyword evidence="1" id="KW-1133">Transmembrane helix</keyword>
<feature type="transmembrane region" description="Helical" evidence="1">
    <location>
        <begin position="14"/>
        <end position="35"/>
    </location>
</feature>
<keyword evidence="1" id="KW-0472">Membrane</keyword>
<dbReference type="AlphaFoldDB" id="A0A562ZR34"/>
<feature type="transmembrane region" description="Helical" evidence="1">
    <location>
        <begin position="72"/>
        <end position="93"/>
    </location>
</feature>
<name>A0A562ZR34_9BURK</name>
<gene>
    <name evidence="2" type="ORF">FN976_12835</name>
</gene>
<proteinExistence type="predicted"/>
<keyword evidence="1" id="KW-0812">Transmembrane</keyword>
<organism evidence="2 3">
    <name type="scientific">Caenimonas sedimenti</name>
    <dbReference type="NCBI Taxonomy" id="2596921"/>
    <lineage>
        <taxon>Bacteria</taxon>
        <taxon>Pseudomonadati</taxon>
        <taxon>Pseudomonadota</taxon>
        <taxon>Betaproteobacteria</taxon>
        <taxon>Burkholderiales</taxon>
        <taxon>Comamonadaceae</taxon>
        <taxon>Caenimonas</taxon>
    </lineage>
</organism>
<evidence type="ECO:0000256" key="1">
    <source>
        <dbReference type="SAM" id="Phobius"/>
    </source>
</evidence>
<dbReference type="Proteomes" id="UP000318199">
    <property type="component" value="Unassembled WGS sequence"/>
</dbReference>
<protein>
    <submittedName>
        <fullName evidence="2">Ubiquinone biosynthesis protein</fullName>
    </submittedName>
</protein>
<comment type="caution">
    <text evidence="2">The sequence shown here is derived from an EMBL/GenBank/DDBJ whole genome shotgun (WGS) entry which is preliminary data.</text>
</comment>
<evidence type="ECO:0000313" key="3">
    <source>
        <dbReference type="Proteomes" id="UP000318199"/>
    </source>
</evidence>
<evidence type="ECO:0000313" key="2">
    <source>
        <dbReference type="EMBL" id="TWO70847.1"/>
    </source>
</evidence>
<keyword evidence="2" id="KW-0830">Ubiquinone</keyword>
<dbReference type="RefSeq" id="WP_145893435.1">
    <property type="nucleotide sequence ID" value="NZ_VOBQ01000010.1"/>
</dbReference>
<accession>A0A562ZR34</accession>
<dbReference type="EMBL" id="VOBQ01000010">
    <property type="protein sequence ID" value="TWO70847.1"/>
    <property type="molecule type" value="Genomic_DNA"/>
</dbReference>